<dbReference type="STRING" id="3880.A0A072TSK4"/>
<organism evidence="10 12">
    <name type="scientific">Medicago truncatula</name>
    <name type="common">Barrel medic</name>
    <name type="synonym">Medicago tribuloides</name>
    <dbReference type="NCBI Taxonomy" id="3880"/>
    <lineage>
        <taxon>Eukaryota</taxon>
        <taxon>Viridiplantae</taxon>
        <taxon>Streptophyta</taxon>
        <taxon>Embryophyta</taxon>
        <taxon>Tracheophyta</taxon>
        <taxon>Spermatophyta</taxon>
        <taxon>Magnoliopsida</taxon>
        <taxon>eudicotyledons</taxon>
        <taxon>Gunneridae</taxon>
        <taxon>Pentapetalae</taxon>
        <taxon>rosids</taxon>
        <taxon>fabids</taxon>
        <taxon>Fabales</taxon>
        <taxon>Fabaceae</taxon>
        <taxon>Papilionoideae</taxon>
        <taxon>50 kb inversion clade</taxon>
        <taxon>NPAAA clade</taxon>
        <taxon>Hologalegina</taxon>
        <taxon>IRL clade</taxon>
        <taxon>Trifolieae</taxon>
        <taxon>Medicago</taxon>
    </lineage>
</organism>
<evidence type="ECO:0000256" key="2">
    <source>
        <dbReference type="ARBA" id="ARBA00012071"/>
    </source>
</evidence>
<dbReference type="EC" id="2.7.1.130" evidence="2"/>
<dbReference type="InterPro" id="IPR003758">
    <property type="entry name" value="LpxK"/>
</dbReference>
<keyword evidence="7" id="KW-0418">Kinase</keyword>
<keyword evidence="12" id="KW-1185">Reference proteome</keyword>
<dbReference type="HOGENOM" id="CLU_2577549_0_0_1"/>
<dbReference type="EMBL" id="KL402877">
    <property type="protein sequence ID" value="KEH16535.1"/>
    <property type="molecule type" value="Genomic_DNA"/>
</dbReference>
<dbReference type="PANTHER" id="PTHR42724:SF1">
    <property type="entry name" value="TETRAACYLDISACCHARIDE 4'-KINASE, MITOCHONDRIAL-RELATED"/>
    <property type="match status" value="1"/>
</dbReference>
<sequence length="81" mass="9457">MENGYGGGDEVTMLRRHLRETLTKFGVGVNRAVVASQSIQKYSYIDIRKSSVYEKQNLDRKHWRLWRDLDIVMVNGLTLWG</sequence>
<gene>
    <name evidence="10" type="ORF">MTR_0152s0030</name>
</gene>
<reference evidence="10 12" key="2">
    <citation type="journal article" date="2014" name="BMC Genomics">
        <title>An improved genome release (version Mt4.0) for the model legume Medicago truncatula.</title>
        <authorList>
            <person name="Tang H."/>
            <person name="Krishnakumar V."/>
            <person name="Bidwell S."/>
            <person name="Rosen B."/>
            <person name="Chan A."/>
            <person name="Zhou S."/>
            <person name="Gentzbittel L."/>
            <person name="Childs K.L."/>
            <person name="Yandell M."/>
            <person name="Gundlach H."/>
            <person name="Mayer K.F."/>
            <person name="Schwartz D.C."/>
            <person name="Town C.D."/>
        </authorList>
    </citation>
    <scope>GENOME REANNOTATION</scope>
    <source>
        <strain evidence="10">A17</strain>
        <strain evidence="11 12">cv. Jemalong A17</strain>
    </source>
</reference>
<evidence type="ECO:0000256" key="1">
    <source>
        <dbReference type="ARBA" id="ARBA00004870"/>
    </source>
</evidence>
<comment type="pathway">
    <text evidence="1">Glycolipid biosynthesis; lipid IV(A) biosynthesis; lipid IV(A) from (3R)-3-hydroxytetradecanoyl-[acyl-carrier-protein] and UDP-N-acetyl-alpha-D-glucosamine: step 6/6.</text>
</comment>
<dbReference type="AlphaFoldDB" id="A0A072TSK4"/>
<evidence type="ECO:0000256" key="3">
    <source>
        <dbReference type="ARBA" id="ARBA00022516"/>
    </source>
</evidence>
<evidence type="ECO:0000256" key="4">
    <source>
        <dbReference type="ARBA" id="ARBA00022556"/>
    </source>
</evidence>
<keyword evidence="6" id="KW-0547">Nucleotide-binding</keyword>
<reference evidence="11" key="3">
    <citation type="submission" date="2015-06" db="UniProtKB">
        <authorList>
            <consortium name="EnsemblPlants"/>
        </authorList>
    </citation>
    <scope>IDENTIFICATION</scope>
    <source>
        <strain evidence="11">cv. Jemalong A17</strain>
    </source>
</reference>
<keyword evidence="5" id="KW-0808">Transferase</keyword>
<dbReference type="GO" id="GO:0009245">
    <property type="term" value="P:lipid A biosynthetic process"/>
    <property type="evidence" value="ECO:0007669"/>
    <property type="project" value="UniProtKB-KW"/>
</dbReference>
<keyword evidence="3" id="KW-0444">Lipid biosynthesis</keyword>
<dbReference type="GO" id="GO:0005524">
    <property type="term" value="F:ATP binding"/>
    <property type="evidence" value="ECO:0007669"/>
    <property type="project" value="UniProtKB-KW"/>
</dbReference>
<proteinExistence type="predicted"/>
<dbReference type="PANTHER" id="PTHR42724">
    <property type="entry name" value="TETRAACYLDISACCHARIDE 4'-KINASE"/>
    <property type="match status" value="1"/>
</dbReference>
<dbReference type="GO" id="GO:0009029">
    <property type="term" value="F:lipid-A 4'-kinase activity"/>
    <property type="evidence" value="ECO:0007669"/>
    <property type="project" value="UniProtKB-EC"/>
</dbReference>
<evidence type="ECO:0000313" key="11">
    <source>
        <dbReference type="EnsemblPlants" id="KEH16535"/>
    </source>
</evidence>
<dbReference type="GO" id="GO:0016020">
    <property type="term" value="C:membrane"/>
    <property type="evidence" value="ECO:0007669"/>
    <property type="project" value="GOC"/>
</dbReference>
<keyword evidence="8" id="KW-0067">ATP-binding</keyword>
<evidence type="ECO:0000256" key="7">
    <source>
        <dbReference type="ARBA" id="ARBA00022777"/>
    </source>
</evidence>
<evidence type="ECO:0000256" key="9">
    <source>
        <dbReference type="ARBA" id="ARBA00023098"/>
    </source>
</evidence>
<dbReference type="PaxDb" id="3880-AES97301"/>
<evidence type="ECO:0000256" key="6">
    <source>
        <dbReference type="ARBA" id="ARBA00022741"/>
    </source>
</evidence>
<protein>
    <recommendedName>
        <fullName evidence="2">tetraacyldisaccharide 4'-kinase</fullName>
        <ecNumber evidence="2">2.7.1.130</ecNumber>
    </recommendedName>
</protein>
<name>A0A072TSK4_MEDTR</name>
<reference evidence="10 12" key="1">
    <citation type="journal article" date="2011" name="Nature">
        <title>The Medicago genome provides insight into the evolution of rhizobial symbioses.</title>
        <authorList>
            <person name="Young N.D."/>
            <person name="Debelle F."/>
            <person name="Oldroyd G.E."/>
            <person name="Geurts R."/>
            <person name="Cannon S.B."/>
            <person name="Udvardi M.K."/>
            <person name="Benedito V.A."/>
            <person name="Mayer K.F."/>
            <person name="Gouzy J."/>
            <person name="Schoof H."/>
            <person name="Van de Peer Y."/>
            <person name="Proost S."/>
            <person name="Cook D.R."/>
            <person name="Meyers B.C."/>
            <person name="Spannagl M."/>
            <person name="Cheung F."/>
            <person name="De Mita S."/>
            <person name="Krishnakumar V."/>
            <person name="Gundlach H."/>
            <person name="Zhou S."/>
            <person name="Mudge J."/>
            <person name="Bharti A.K."/>
            <person name="Murray J.D."/>
            <person name="Naoumkina M.A."/>
            <person name="Rosen B."/>
            <person name="Silverstein K.A."/>
            <person name="Tang H."/>
            <person name="Rombauts S."/>
            <person name="Zhao P.X."/>
            <person name="Zhou P."/>
            <person name="Barbe V."/>
            <person name="Bardou P."/>
            <person name="Bechner M."/>
            <person name="Bellec A."/>
            <person name="Berger A."/>
            <person name="Berges H."/>
            <person name="Bidwell S."/>
            <person name="Bisseling T."/>
            <person name="Choisne N."/>
            <person name="Couloux A."/>
            <person name="Denny R."/>
            <person name="Deshpande S."/>
            <person name="Dai X."/>
            <person name="Doyle J.J."/>
            <person name="Dudez A.M."/>
            <person name="Farmer A.D."/>
            <person name="Fouteau S."/>
            <person name="Franken C."/>
            <person name="Gibelin C."/>
            <person name="Gish J."/>
            <person name="Goldstein S."/>
            <person name="Gonzalez A.J."/>
            <person name="Green P.J."/>
            <person name="Hallab A."/>
            <person name="Hartog M."/>
            <person name="Hua A."/>
            <person name="Humphray S.J."/>
            <person name="Jeong D.H."/>
            <person name="Jing Y."/>
            <person name="Jocker A."/>
            <person name="Kenton S.M."/>
            <person name="Kim D.J."/>
            <person name="Klee K."/>
            <person name="Lai H."/>
            <person name="Lang C."/>
            <person name="Lin S."/>
            <person name="Macmil S.L."/>
            <person name="Magdelenat G."/>
            <person name="Matthews L."/>
            <person name="McCorrison J."/>
            <person name="Monaghan E.L."/>
            <person name="Mun J.H."/>
            <person name="Najar F.Z."/>
            <person name="Nicholson C."/>
            <person name="Noirot C."/>
            <person name="O'Bleness M."/>
            <person name="Paule C.R."/>
            <person name="Poulain J."/>
            <person name="Prion F."/>
            <person name="Qin B."/>
            <person name="Qu C."/>
            <person name="Retzel E.F."/>
            <person name="Riddle C."/>
            <person name="Sallet E."/>
            <person name="Samain S."/>
            <person name="Samson N."/>
            <person name="Sanders I."/>
            <person name="Saurat O."/>
            <person name="Scarpelli C."/>
            <person name="Schiex T."/>
            <person name="Segurens B."/>
            <person name="Severin A.J."/>
            <person name="Sherrier D.J."/>
            <person name="Shi R."/>
            <person name="Sims S."/>
            <person name="Singer S.R."/>
            <person name="Sinharoy S."/>
            <person name="Sterck L."/>
            <person name="Viollet A."/>
            <person name="Wang B.B."/>
            <person name="Wang K."/>
            <person name="Wang M."/>
            <person name="Wang X."/>
            <person name="Warfsmann J."/>
            <person name="Weissenbach J."/>
            <person name="White D.D."/>
            <person name="White J.D."/>
            <person name="Wiley G.B."/>
            <person name="Wincker P."/>
            <person name="Xing Y."/>
            <person name="Yang L."/>
            <person name="Yao Z."/>
            <person name="Ying F."/>
            <person name="Zhai J."/>
            <person name="Zhou L."/>
            <person name="Zuber A."/>
            <person name="Denarie J."/>
            <person name="Dixon R.A."/>
            <person name="May G.D."/>
            <person name="Schwartz D.C."/>
            <person name="Rogers J."/>
            <person name="Quetier F."/>
            <person name="Town C.D."/>
            <person name="Roe B.A."/>
        </authorList>
    </citation>
    <scope>NUCLEOTIDE SEQUENCE [LARGE SCALE GENOMIC DNA]</scope>
    <source>
        <strain evidence="10">A17</strain>
        <strain evidence="11 12">cv. Jemalong A17</strain>
    </source>
</reference>
<keyword evidence="4" id="KW-0441">Lipid A biosynthesis</keyword>
<keyword evidence="9" id="KW-0443">Lipid metabolism</keyword>
<dbReference type="UniPathway" id="UPA00359">
    <property type="reaction ID" value="UER00482"/>
</dbReference>
<evidence type="ECO:0000313" key="12">
    <source>
        <dbReference type="Proteomes" id="UP000002051"/>
    </source>
</evidence>
<evidence type="ECO:0000256" key="8">
    <source>
        <dbReference type="ARBA" id="ARBA00022840"/>
    </source>
</evidence>
<dbReference type="Proteomes" id="UP000002051">
    <property type="component" value="Unassembled WGS sequence"/>
</dbReference>
<accession>A0A072TSK4</accession>
<evidence type="ECO:0000313" key="10">
    <source>
        <dbReference type="EMBL" id="KEH16535.1"/>
    </source>
</evidence>
<dbReference type="EnsemblPlants" id="KEH16535">
    <property type="protein sequence ID" value="KEH16535"/>
    <property type="gene ID" value="MTR_0152s0030"/>
</dbReference>
<evidence type="ECO:0000256" key="5">
    <source>
        <dbReference type="ARBA" id="ARBA00022679"/>
    </source>
</evidence>